<keyword evidence="2" id="KW-1133">Transmembrane helix</keyword>
<keyword evidence="2" id="KW-0812">Transmembrane</keyword>
<dbReference type="EMBL" id="WDOP01000004">
    <property type="protein sequence ID" value="KAB7486587.1"/>
    <property type="molecule type" value="Genomic_DNA"/>
</dbReference>
<evidence type="ECO:0000313" key="4">
    <source>
        <dbReference type="Proteomes" id="UP000451386"/>
    </source>
</evidence>
<accession>A0A7J5TNA1</accession>
<feature type="compositionally biased region" description="Low complexity" evidence="1">
    <location>
        <begin position="201"/>
        <end position="230"/>
    </location>
</feature>
<comment type="caution">
    <text evidence="3">The sequence shown here is derived from an EMBL/GenBank/DDBJ whole genome shotgun (WGS) entry which is preliminary data.</text>
</comment>
<keyword evidence="2" id="KW-0472">Membrane</keyword>
<feature type="transmembrane region" description="Helical" evidence="2">
    <location>
        <begin position="21"/>
        <end position="43"/>
    </location>
</feature>
<organism evidence="3 4">
    <name type="scientific">Bifidobacterium bifidum</name>
    <dbReference type="NCBI Taxonomy" id="1681"/>
    <lineage>
        <taxon>Bacteria</taxon>
        <taxon>Bacillati</taxon>
        <taxon>Actinomycetota</taxon>
        <taxon>Actinomycetes</taxon>
        <taxon>Bifidobacteriales</taxon>
        <taxon>Bifidobacteriaceae</taxon>
        <taxon>Bifidobacterium</taxon>
    </lineage>
</organism>
<feature type="region of interest" description="Disordered" evidence="1">
    <location>
        <begin position="99"/>
        <end position="237"/>
    </location>
</feature>
<reference evidence="3 4" key="1">
    <citation type="journal article" date="2019" name="Nat. Med.">
        <title>A library of human gut bacterial isolates paired with longitudinal multiomics data enables mechanistic microbiome research.</title>
        <authorList>
            <person name="Poyet M."/>
            <person name="Groussin M."/>
            <person name="Gibbons S.M."/>
            <person name="Avila-Pacheco J."/>
            <person name="Jiang X."/>
            <person name="Kearney S.M."/>
            <person name="Perrotta A.R."/>
            <person name="Berdy B."/>
            <person name="Zhao S."/>
            <person name="Lieberman T.D."/>
            <person name="Swanson P.K."/>
            <person name="Smith M."/>
            <person name="Roesemann S."/>
            <person name="Alexander J.E."/>
            <person name="Rich S.A."/>
            <person name="Livny J."/>
            <person name="Vlamakis H."/>
            <person name="Clish C."/>
            <person name="Bullock K."/>
            <person name="Deik A."/>
            <person name="Scott J."/>
            <person name="Pierce K.A."/>
            <person name="Xavier R.J."/>
            <person name="Alm E.J."/>
        </authorList>
    </citation>
    <scope>NUCLEOTIDE SEQUENCE [LARGE SCALE GENOMIC DNA]</scope>
    <source>
        <strain evidence="3 4">BIOML-A13</strain>
    </source>
</reference>
<sequence length="361" mass="35660">MSTSSARHETPRNGRPVKRRLIRVLAGSAVIGAMAVGGLQFALGTAYAAGDVCDLCSTNYPVACCSSGGSAYDSNPGGGIDVSAQKAAFDSYCANYKKEHAQKEEPATPAPATKPSNPKQSAPAPAKQSSGSPATQTTKPSTGNTTAQQSQPAQSTGTQSGQSTTGSTAGITGDTAANADATATQTSKDAASRKNSDDNTADTAGGETTTTESGITDSGTDTAETTTQASPVTDRAETTSPVVRIVAGVVIALAVIGTLGAALIVRNKRRAPALAGANGGRSDDGFDIADGATPAPATTANAIAATEARADASAPTEVLQPIASPANGPSAGPSASLNVADSGGAPTARYDFNLVDGPSSR</sequence>
<evidence type="ECO:0000313" key="3">
    <source>
        <dbReference type="EMBL" id="KAB7486587.1"/>
    </source>
</evidence>
<dbReference type="AlphaFoldDB" id="A0A7J5TNA1"/>
<dbReference type="Proteomes" id="UP000451386">
    <property type="component" value="Unassembled WGS sequence"/>
</dbReference>
<proteinExistence type="predicted"/>
<name>A0A7J5TNA1_BIFBI</name>
<feature type="transmembrane region" description="Helical" evidence="2">
    <location>
        <begin position="245"/>
        <end position="265"/>
    </location>
</feature>
<feature type="region of interest" description="Disordered" evidence="1">
    <location>
        <begin position="311"/>
        <end position="361"/>
    </location>
</feature>
<feature type="compositionally biased region" description="Low complexity" evidence="1">
    <location>
        <begin position="145"/>
        <end position="186"/>
    </location>
</feature>
<protein>
    <submittedName>
        <fullName evidence="3">Uncharacterized protein</fullName>
    </submittedName>
</protein>
<dbReference type="RefSeq" id="WP_151909827.1">
    <property type="nucleotide sequence ID" value="NZ_WDOM01000002.1"/>
</dbReference>
<feature type="compositionally biased region" description="Polar residues" evidence="1">
    <location>
        <begin position="127"/>
        <end position="144"/>
    </location>
</feature>
<gene>
    <name evidence="3" type="ORF">GBA83_06130</name>
</gene>
<evidence type="ECO:0000256" key="1">
    <source>
        <dbReference type="SAM" id="MobiDB-lite"/>
    </source>
</evidence>
<evidence type="ECO:0000256" key="2">
    <source>
        <dbReference type="SAM" id="Phobius"/>
    </source>
</evidence>